<protein>
    <submittedName>
        <fullName evidence="2">Uncharacterized protein</fullName>
    </submittedName>
</protein>
<reference evidence="2 3" key="3">
    <citation type="journal article" date="2010" name="BMC Genomics">
        <title>Transcriptome sequencing and comparative analysis of cucumber flowers with different sex types.</title>
        <authorList>
            <person name="Guo S."/>
            <person name="Zheng Y."/>
            <person name="Joung J.G."/>
            <person name="Liu S."/>
            <person name="Zhang Z."/>
            <person name="Crasta O.R."/>
            <person name="Sobral B.W."/>
            <person name="Xu Y."/>
            <person name="Huang S."/>
            <person name="Fei Z."/>
        </authorList>
    </citation>
    <scope>NUCLEOTIDE SEQUENCE [LARGE SCALE GENOMIC DNA]</scope>
    <source>
        <strain evidence="3">cv. 9930</strain>
    </source>
</reference>
<feature type="region of interest" description="Disordered" evidence="1">
    <location>
        <begin position="38"/>
        <end position="71"/>
    </location>
</feature>
<gene>
    <name evidence="2" type="ORF">Csa_6G499860</name>
</gene>
<dbReference type="Proteomes" id="UP000029981">
    <property type="component" value="Chromosome 6"/>
</dbReference>
<dbReference type="AlphaFoldDB" id="A0A0A0KK23"/>
<accession>A0A0A0KK23</accession>
<proteinExistence type="predicted"/>
<reference evidence="2 3" key="2">
    <citation type="journal article" date="2009" name="PLoS ONE">
        <title>An integrated genetic and cytogenetic map of the cucumber genome.</title>
        <authorList>
            <person name="Ren Y."/>
            <person name="Zhang Z."/>
            <person name="Liu J."/>
            <person name="Staub J.E."/>
            <person name="Han Y."/>
            <person name="Cheng Z."/>
            <person name="Li X."/>
            <person name="Lu J."/>
            <person name="Miao H."/>
            <person name="Kang H."/>
            <person name="Xie B."/>
            <person name="Gu X."/>
            <person name="Wang X."/>
            <person name="Du Y."/>
            <person name="Jin W."/>
            <person name="Huang S."/>
        </authorList>
    </citation>
    <scope>NUCLEOTIDE SEQUENCE [LARGE SCALE GENOMIC DNA]</scope>
    <source>
        <strain evidence="3">cv. 9930</strain>
    </source>
</reference>
<keyword evidence="3" id="KW-1185">Reference proteome</keyword>
<feature type="compositionally biased region" description="Basic and acidic residues" evidence="1">
    <location>
        <begin position="45"/>
        <end position="54"/>
    </location>
</feature>
<dbReference type="Gramene" id="KGN48742">
    <property type="protein sequence ID" value="KGN48742"/>
    <property type="gene ID" value="Csa_6G499860"/>
</dbReference>
<organism evidence="2 3">
    <name type="scientific">Cucumis sativus</name>
    <name type="common">Cucumber</name>
    <dbReference type="NCBI Taxonomy" id="3659"/>
    <lineage>
        <taxon>Eukaryota</taxon>
        <taxon>Viridiplantae</taxon>
        <taxon>Streptophyta</taxon>
        <taxon>Embryophyta</taxon>
        <taxon>Tracheophyta</taxon>
        <taxon>Spermatophyta</taxon>
        <taxon>Magnoliopsida</taxon>
        <taxon>eudicotyledons</taxon>
        <taxon>Gunneridae</taxon>
        <taxon>Pentapetalae</taxon>
        <taxon>rosids</taxon>
        <taxon>fabids</taxon>
        <taxon>Cucurbitales</taxon>
        <taxon>Cucurbitaceae</taxon>
        <taxon>Benincaseae</taxon>
        <taxon>Cucumis</taxon>
    </lineage>
</organism>
<evidence type="ECO:0000256" key="1">
    <source>
        <dbReference type="SAM" id="MobiDB-lite"/>
    </source>
</evidence>
<sequence>MSSVSLEAFAMAGMEYSGEWGIDVEEWESQDLDYCPPPYLLAEGRVNDNDKASDEQPPSLSEPPSQACRSC</sequence>
<feature type="compositionally biased region" description="Low complexity" evidence="1">
    <location>
        <begin position="55"/>
        <end position="71"/>
    </location>
</feature>
<reference evidence="2 3" key="4">
    <citation type="journal article" date="2011" name="BMC Genomics">
        <title>RNA-Seq improves annotation of protein-coding genes in the cucumber genome.</title>
        <authorList>
            <person name="Li Z."/>
            <person name="Zhang Z."/>
            <person name="Yan P."/>
            <person name="Huang S."/>
            <person name="Fei Z."/>
            <person name="Lin K."/>
        </authorList>
    </citation>
    <scope>NUCLEOTIDE SEQUENCE [LARGE SCALE GENOMIC DNA]</scope>
    <source>
        <strain evidence="3">cv. 9930</strain>
    </source>
</reference>
<reference evidence="2 3" key="1">
    <citation type="journal article" date="2009" name="Nat. Genet.">
        <title>The genome of the cucumber, Cucumis sativus L.</title>
        <authorList>
            <person name="Huang S."/>
            <person name="Li R."/>
            <person name="Zhang Z."/>
            <person name="Li L."/>
            <person name="Gu X."/>
            <person name="Fan W."/>
            <person name="Lucas W.J."/>
            <person name="Wang X."/>
            <person name="Xie B."/>
            <person name="Ni P."/>
            <person name="Ren Y."/>
            <person name="Zhu H."/>
            <person name="Li J."/>
            <person name="Lin K."/>
            <person name="Jin W."/>
            <person name="Fei Z."/>
            <person name="Li G."/>
            <person name="Staub J."/>
            <person name="Kilian A."/>
            <person name="van der Vossen E.A."/>
            <person name="Wu Y."/>
            <person name="Guo J."/>
            <person name="He J."/>
            <person name="Jia Z."/>
            <person name="Ren Y."/>
            <person name="Tian G."/>
            <person name="Lu Y."/>
            <person name="Ruan J."/>
            <person name="Qian W."/>
            <person name="Wang M."/>
            <person name="Huang Q."/>
            <person name="Li B."/>
            <person name="Xuan Z."/>
            <person name="Cao J."/>
            <person name="Asan"/>
            <person name="Wu Z."/>
            <person name="Zhang J."/>
            <person name="Cai Q."/>
            <person name="Bai Y."/>
            <person name="Zhao B."/>
            <person name="Han Y."/>
            <person name="Li Y."/>
            <person name="Li X."/>
            <person name="Wang S."/>
            <person name="Shi Q."/>
            <person name="Liu S."/>
            <person name="Cho W.K."/>
            <person name="Kim J.Y."/>
            <person name="Xu Y."/>
            <person name="Heller-Uszynska K."/>
            <person name="Miao H."/>
            <person name="Cheng Z."/>
            <person name="Zhang S."/>
            <person name="Wu J."/>
            <person name="Yang Y."/>
            <person name="Kang H."/>
            <person name="Li M."/>
            <person name="Liang H."/>
            <person name="Ren X."/>
            <person name="Shi Z."/>
            <person name="Wen M."/>
            <person name="Jian M."/>
            <person name="Yang H."/>
            <person name="Zhang G."/>
            <person name="Yang Z."/>
            <person name="Chen R."/>
            <person name="Liu S."/>
            <person name="Li J."/>
            <person name="Ma L."/>
            <person name="Liu H."/>
            <person name="Zhou Y."/>
            <person name="Zhao J."/>
            <person name="Fang X."/>
            <person name="Li G."/>
            <person name="Fang L."/>
            <person name="Li Y."/>
            <person name="Liu D."/>
            <person name="Zheng H."/>
            <person name="Zhang Y."/>
            <person name="Qin N."/>
            <person name="Li Z."/>
            <person name="Yang G."/>
            <person name="Yang S."/>
            <person name="Bolund L."/>
            <person name="Kristiansen K."/>
            <person name="Zheng H."/>
            <person name="Li S."/>
            <person name="Zhang X."/>
            <person name="Yang H."/>
            <person name="Wang J."/>
            <person name="Sun R."/>
            <person name="Zhang B."/>
            <person name="Jiang S."/>
            <person name="Wang J."/>
            <person name="Du Y."/>
            <person name="Li S."/>
        </authorList>
    </citation>
    <scope>NUCLEOTIDE SEQUENCE [LARGE SCALE GENOMIC DNA]</scope>
    <source>
        <strain evidence="3">cv. 9930</strain>
    </source>
</reference>
<dbReference type="EMBL" id="CM002927">
    <property type="protein sequence ID" value="KGN48742.1"/>
    <property type="molecule type" value="Genomic_DNA"/>
</dbReference>
<evidence type="ECO:0000313" key="2">
    <source>
        <dbReference type="EMBL" id="KGN48742.1"/>
    </source>
</evidence>
<name>A0A0A0KK23_CUCSA</name>
<evidence type="ECO:0000313" key="3">
    <source>
        <dbReference type="Proteomes" id="UP000029981"/>
    </source>
</evidence>